<keyword evidence="2" id="KW-0812">Transmembrane</keyword>
<dbReference type="CDD" id="cd00060">
    <property type="entry name" value="FHA"/>
    <property type="match status" value="1"/>
</dbReference>
<dbReference type="Proteomes" id="UP000220527">
    <property type="component" value="Unassembled WGS sequence"/>
</dbReference>
<keyword evidence="2" id="KW-1133">Transmembrane helix</keyword>
<dbReference type="SUPFAM" id="SSF49879">
    <property type="entry name" value="SMAD/FHA domain"/>
    <property type="match status" value="1"/>
</dbReference>
<keyword evidence="2" id="KW-0472">Membrane</keyword>
<evidence type="ECO:0000256" key="2">
    <source>
        <dbReference type="SAM" id="Phobius"/>
    </source>
</evidence>
<organism evidence="3 4">
    <name type="scientific">Candidatus Viridilinea mediisalina</name>
    <dbReference type="NCBI Taxonomy" id="2024553"/>
    <lineage>
        <taxon>Bacteria</taxon>
        <taxon>Bacillati</taxon>
        <taxon>Chloroflexota</taxon>
        <taxon>Chloroflexia</taxon>
        <taxon>Chloroflexales</taxon>
        <taxon>Chloroflexineae</taxon>
        <taxon>Oscillochloridaceae</taxon>
        <taxon>Candidatus Viridilinea</taxon>
    </lineage>
</organism>
<feature type="transmembrane region" description="Helical" evidence="2">
    <location>
        <begin position="57"/>
        <end position="83"/>
    </location>
</feature>
<evidence type="ECO:0000256" key="1">
    <source>
        <dbReference type="SAM" id="MobiDB-lite"/>
    </source>
</evidence>
<protein>
    <recommendedName>
        <fullName evidence="5">FHA domain-containing protein</fullName>
    </recommendedName>
</protein>
<sequence>MHNRLRYVHWLFALVLACCWLSGMVGALPRAAAQPLRGQAVAAKSVDLPSPKASDTTVLQAAVWLLMLISAMALSAGAGWIVARRYTLEATDPDAELPQTSPHPAEITTARRQQPTSSKAQWRAIVWDGQRRHRIALDGRQWSIGAAPGCNLCFPEAGLAALHARISLVGDAIEVTALEPGVFHTGLGSPLSLEQATTLGEGEALLVGTTLRVTLEAI</sequence>
<dbReference type="AlphaFoldDB" id="A0A2A6RJ25"/>
<dbReference type="OrthoDB" id="166948at2"/>
<keyword evidence="4" id="KW-1185">Reference proteome</keyword>
<dbReference type="RefSeq" id="WP_097644245.1">
    <property type="nucleotide sequence ID" value="NZ_NQWI01000047.1"/>
</dbReference>
<dbReference type="PROSITE" id="PS51257">
    <property type="entry name" value="PROKAR_LIPOPROTEIN"/>
    <property type="match status" value="1"/>
</dbReference>
<comment type="caution">
    <text evidence="3">The sequence shown here is derived from an EMBL/GenBank/DDBJ whole genome shotgun (WGS) entry which is preliminary data.</text>
</comment>
<gene>
    <name evidence="3" type="ORF">CJ255_11495</name>
</gene>
<evidence type="ECO:0008006" key="5">
    <source>
        <dbReference type="Google" id="ProtNLM"/>
    </source>
</evidence>
<dbReference type="EMBL" id="NQWI01000047">
    <property type="protein sequence ID" value="PDW02941.1"/>
    <property type="molecule type" value="Genomic_DNA"/>
</dbReference>
<dbReference type="InterPro" id="IPR008984">
    <property type="entry name" value="SMAD_FHA_dom_sf"/>
</dbReference>
<evidence type="ECO:0000313" key="4">
    <source>
        <dbReference type="Proteomes" id="UP000220527"/>
    </source>
</evidence>
<reference evidence="4" key="1">
    <citation type="submission" date="2017-08" db="EMBL/GenBank/DDBJ databases">
        <authorList>
            <person name="Grouzdev D.S."/>
            <person name="Gaisin V.A."/>
            <person name="Rysina M.S."/>
            <person name="Gorlenko V.M."/>
        </authorList>
    </citation>
    <scope>NUCLEOTIDE SEQUENCE [LARGE SCALE GENOMIC DNA]</scope>
    <source>
        <strain evidence="4">Kir15-3F</strain>
    </source>
</reference>
<evidence type="ECO:0000313" key="3">
    <source>
        <dbReference type="EMBL" id="PDW02941.1"/>
    </source>
</evidence>
<name>A0A2A6RJ25_9CHLR</name>
<dbReference type="Gene3D" id="2.60.200.20">
    <property type="match status" value="1"/>
</dbReference>
<accession>A0A2A6RJ25</accession>
<feature type="region of interest" description="Disordered" evidence="1">
    <location>
        <begin position="93"/>
        <end position="118"/>
    </location>
</feature>
<proteinExistence type="predicted"/>